<evidence type="ECO:0000313" key="1">
    <source>
        <dbReference type="EMBL" id="PSN62416.1"/>
    </source>
</evidence>
<accession>A0A2T2NAZ0</accession>
<name>A0A2T2NAZ0_CORCC</name>
<dbReference type="EMBL" id="KZ678141">
    <property type="protein sequence ID" value="PSN62416.1"/>
    <property type="molecule type" value="Genomic_DNA"/>
</dbReference>
<evidence type="ECO:0000313" key="2">
    <source>
        <dbReference type="Proteomes" id="UP000240883"/>
    </source>
</evidence>
<proteinExistence type="predicted"/>
<reference evidence="1 2" key="1">
    <citation type="journal article" date="2018" name="Front. Microbiol.">
        <title>Genome-Wide Analysis of Corynespora cassiicola Leaf Fall Disease Putative Effectors.</title>
        <authorList>
            <person name="Lopez D."/>
            <person name="Ribeiro S."/>
            <person name="Label P."/>
            <person name="Fumanal B."/>
            <person name="Venisse J.S."/>
            <person name="Kohler A."/>
            <person name="de Oliveira R.R."/>
            <person name="Labutti K."/>
            <person name="Lipzen A."/>
            <person name="Lail K."/>
            <person name="Bauer D."/>
            <person name="Ohm R.A."/>
            <person name="Barry K.W."/>
            <person name="Spatafora J."/>
            <person name="Grigoriev I.V."/>
            <person name="Martin F.M."/>
            <person name="Pujade-Renaud V."/>
        </authorList>
    </citation>
    <scope>NUCLEOTIDE SEQUENCE [LARGE SCALE GENOMIC DNA]</scope>
    <source>
        <strain evidence="1 2">Philippines</strain>
    </source>
</reference>
<sequence>MCKLLIPRYRCGHICPHDPAHPKTTWDSCSTALLHEPPRPCPWNKSLSPRRYEDTDAVCDLPCCQRKEALRLQEQQAQFDKNVAEWKYVLSRDVARWDEQRELKEADRKVMERRLKSRVVGERERERARRVVEREVEGDARRVQVERLEVGMMAVRNEKASRKNYNEKKRLEEEWGKLEREKEEWAAQMENN</sequence>
<keyword evidence="2" id="KW-1185">Reference proteome</keyword>
<dbReference type="Proteomes" id="UP000240883">
    <property type="component" value="Unassembled WGS sequence"/>
</dbReference>
<organism evidence="1 2">
    <name type="scientific">Corynespora cassiicola Philippines</name>
    <dbReference type="NCBI Taxonomy" id="1448308"/>
    <lineage>
        <taxon>Eukaryota</taxon>
        <taxon>Fungi</taxon>
        <taxon>Dikarya</taxon>
        <taxon>Ascomycota</taxon>
        <taxon>Pezizomycotina</taxon>
        <taxon>Dothideomycetes</taxon>
        <taxon>Pleosporomycetidae</taxon>
        <taxon>Pleosporales</taxon>
        <taxon>Corynesporascaceae</taxon>
        <taxon>Corynespora</taxon>
    </lineage>
</organism>
<gene>
    <name evidence="1" type="ORF">BS50DRAFT_591720</name>
</gene>
<protein>
    <submittedName>
        <fullName evidence="1">Uncharacterized protein</fullName>
    </submittedName>
</protein>
<dbReference type="AlphaFoldDB" id="A0A2T2NAZ0"/>